<name>A0A9J6DNH9_RHIMP</name>
<evidence type="ECO:0000256" key="3">
    <source>
        <dbReference type="ARBA" id="ARBA00004496"/>
    </source>
</evidence>
<dbReference type="GO" id="GO:0003676">
    <property type="term" value="F:nucleic acid binding"/>
    <property type="evidence" value="ECO:0007669"/>
    <property type="project" value="InterPro"/>
</dbReference>
<dbReference type="CDD" id="cd01561">
    <property type="entry name" value="CBS_like"/>
    <property type="match status" value="1"/>
</dbReference>
<evidence type="ECO:0000256" key="26">
    <source>
        <dbReference type="PROSITE-ProRule" id="PRU00703"/>
    </source>
</evidence>
<dbReference type="AlphaFoldDB" id="A0A9J6DNH9"/>
<evidence type="ECO:0000256" key="8">
    <source>
        <dbReference type="ARBA" id="ARBA00022490"/>
    </source>
</evidence>
<dbReference type="SMART" id="SM00116">
    <property type="entry name" value="CBS"/>
    <property type="match status" value="1"/>
</dbReference>
<evidence type="ECO:0000256" key="6">
    <source>
        <dbReference type="ARBA" id="ARBA00011881"/>
    </source>
</evidence>
<evidence type="ECO:0000256" key="12">
    <source>
        <dbReference type="ARBA" id="ARBA00022617"/>
    </source>
</evidence>
<dbReference type="PROSITE" id="PS50158">
    <property type="entry name" value="ZF_CCHC"/>
    <property type="match status" value="1"/>
</dbReference>
<keyword evidence="14" id="KW-0832">Ubl conjugation</keyword>
<evidence type="ECO:0000256" key="14">
    <source>
        <dbReference type="ARBA" id="ARBA00022843"/>
    </source>
</evidence>
<evidence type="ECO:0000256" key="24">
    <source>
        <dbReference type="ARBA" id="ARBA00047490"/>
    </source>
</evidence>
<dbReference type="GO" id="GO:0050667">
    <property type="term" value="P:homocysteine metabolic process"/>
    <property type="evidence" value="ECO:0007669"/>
    <property type="project" value="UniProtKB-ARBA"/>
</dbReference>
<keyword evidence="16" id="KW-0408">Iron</keyword>
<evidence type="ECO:0000256" key="20">
    <source>
        <dbReference type="ARBA" id="ARBA00026192"/>
    </source>
</evidence>
<reference evidence="30" key="1">
    <citation type="journal article" date="2020" name="Cell">
        <title>Large-Scale Comparative Analyses of Tick Genomes Elucidate Their Genetic Diversity and Vector Capacities.</title>
        <authorList>
            <consortium name="Tick Genome and Microbiome Consortium (TIGMIC)"/>
            <person name="Jia N."/>
            <person name="Wang J."/>
            <person name="Shi W."/>
            <person name="Du L."/>
            <person name="Sun Y."/>
            <person name="Zhan W."/>
            <person name="Jiang J.F."/>
            <person name="Wang Q."/>
            <person name="Zhang B."/>
            <person name="Ji P."/>
            <person name="Bell-Sakyi L."/>
            <person name="Cui X.M."/>
            <person name="Yuan T.T."/>
            <person name="Jiang B.G."/>
            <person name="Yang W.F."/>
            <person name="Lam T.T."/>
            <person name="Chang Q.C."/>
            <person name="Ding S.J."/>
            <person name="Wang X.J."/>
            <person name="Zhu J.G."/>
            <person name="Ruan X.D."/>
            <person name="Zhao L."/>
            <person name="Wei J.T."/>
            <person name="Ye R.Z."/>
            <person name="Que T.C."/>
            <person name="Du C.H."/>
            <person name="Zhou Y.H."/>
            <person name="Cheng J.X."/>
            <person name="Dai P.F."/>
            <person name="Guo W.B."/>
            <person name="Han X.H."/>
            <person name="Huang E.J."/>
            <person name="Li L.F."/>
            <person name="Wei W."/>
            <person name="Gao Y.C."/>
            <person name="Liu J.Z."/>
            <person name="Shao H.Z."/>
            <person name="Wang X."/>
            <person name="Wang C.C."/>
            <person name="Yang T.C."/>
            <person name="Huo Q.B."/>
            <person name="Li W."/>
            <person name="Chen H.Y."/>
            <person name="Chen S.E."/>
            <person name="Zhou L.G."/>
            <person name="Ni X.B."/>
            <person name="Tian J.H."/>
            <person name="Sheng Y."/>
            <person name="Liu T."/>
            <person name="Pan Y.S."/>
            <person name="Xia L.Y."/>
            <person name="Li J."/>
            <person name="Zhao F."/>
            <person name="Cao W.C."/>
        </authorList>
    </citation>
    <scope>NUCLEOTIDE SEQUENCE</scope>
    <source>
        <strain evidence="30">Rmic-2018</strain>
    </source>
</reference>
<dbReference type="Pfam" id="PF00571">
    <property type="entry name" value="CBS"/>
    <property type="match status" value="1"/>
</dbReference>
<dbReference type="PROSITE" id="PS51371">
    <property type="entry name" value="CBS"/>
    <property type="match status" value="1"/>
</dbReference>
<comment type="subunit">
    <text evidence="6">Homotetramer.</text>
</comment>
<keyword evidence="25" id="KW-0863">Zinc-finger</keyword>
<dbReference type="GO" id="GO:0006535">
    <property type="term" value="P:cysteine biosynthetic process from serine"/>
    <property type="evidence" value="ECO:0007669"/>
    <property type="project" value="InterPro"/>
</dbReference>
<keyword evidence="10" id="KW-0597">Phosphoprotein</keyword>
<evidence type="ECO:0000259" key="28">
    <source>
        <dbReference type="PROSITE" id="PS50158"/>
    </source>
</evidence>
<keyword evidence="13" id="KW-0479">Metal-binding</keyword>
<keyword evidence="17 26" id="KW-0129">CBS domain</keyword>
<evidence type="ECO:0000313" key="30">
    <source>
        <dbReference type="EMBL" id="KAH8023596.1"/>
    </source>
</evidence>
<dbReference type="PANTHER" id="PTHR10314">
    <property type="entry name" value="CYSTATHIONINE BETA-SYNTHASE"/>
    <property type="match status" value="1"/>
</dbReference>
<keyword evidence="8" id="KW-0963">Cytoplasm</keyword>
<dbReference type="InterPro" id="IPR036052">
    <property type="entry name" value="TrpB-like_PALP_sf"/>
</dbReference>
<keyword evidence="19" id="KW-0539">Nucleus</keyword>
<dbReference type="Gene3D" id="3.10.580.10">
    <property type="entry name" value="CBS-domain"/>
    <property type="match status" value="1"/>
</dbReference>
<evidence type="ECO:0000256" key="18">
    <source>
        <dbReference type="ARBA" id="ARBA00023239"/>
    </source>
</evidence>
<keyword evidence="15" id="KW-0663">Pyridoxal phosphate</keyword>
<gene>
    <name evidence="30" type="ORF">HPB51_014845</name>
</gene>
<dbReference type="GO" id="GO:0005634">
    <property type="term" value="C:nucleus"/>
    <property type="evidence" value="ECO:0007669"/>
    <property type="project" value="UniProtKB-SubCell"/>
</dbReference>
<protein>
    <recommendedName>
        <fullName evidence="20">Cystathionine beta-synthase</fullName>
        <ecNumber evidence="7">4.2.1.22</ecNumber>
    </recommendedName>
    <alternativeName>
        <fullName evidence="21">Beta-thionase</fullName>
    </alternativeName>
    <alternativeName>
        <fullName evidence="22">Serine sulfhydrase</fullName>
    </alternativeName>
</protein>
<dbReference type="PROSITE" id="PS00901">
    <property type="entry name" value="CYS_SYNTHASE"/>
    <property type="match status" value="1"/>
</dbReference>
<sequence>MSGALSAHRATAGRSPLIYSVECGSELLTAMAPGSAKGAPKPKVYPDILHHVGETPMVRINRINKEYGLECELLAKCEFFNPGGSIKDRIGLRMVEEAERDGILKPGSVIIEPTSGNTGIGLAMAAAIRGYRCIIVLPEKMSREKVDVLRALGAEIVRTPTSARYDSPESHISVAFSLCREIPGAVILDQYRNPGNPLAHYDTTAEEILDQCGGHLDMVVMGAGTGGTATGVARKLKERLPNVQIVGVDPHGSELAIDAEPNDPSVTMYEVEGIGYDFVPTVLDRSLIDTWYKCNDKDSFLMARKLIRQEGLLCGGSSGSAMSVAVVAAKSTKSGRKTPHIIIALLGPLELMCVCCTSYENIMAILYARRWWNQTVRSLRLRIPLTVTPSVTCQDAVELMSAEGIDQLPVVEESGAVLGMVSLGNLMSKILARRIDATTPVAKAAYDQFRKANTTLGMLSTMLEHGHFALVVAEQVQVATGVSKTKEVVIGIVTNIDLLRFITKGSKPKTDNAINGGDKSMQPPSSRLPSPLRDVIAEEVAQAVPVAAHQQPVAMPVVHALAMQPVAAPLTYAQVVRSRPRQQHLPPMSSVAPHSAPLSTPWAAPRVSNSWRTPDNRPICHACGTPGHVARYCRRRFQPLHDATRPLPYDPQPMHIPAPYPSPQYGYTNLPESRSPQPQTHSPRSPSPRRRSLFPMRPRPASSNREN</sequence>
<dbReference type="InterPro" id="IPR001926">
    <property type="entry name" value="TrpB-like_PALP"/>
</dbReference>
<evidence type="ECO:0000259" key="29">
    <source>
        <dbReference type="PROSITE" id="PS51371"/>
    </source>
</evidence>
<evidence type="ECO:0000256" key="15">
    <source>
        <dbReference type="ARBA" id="ARBA00022898"/>
    </source>
</evidence>
<evidence type="ECO:0000256" key="27">
    <source>
        <dbReference type="SAM" id="MobiDB-lite"/>
    </source>
</evidence>
<comment type="similarity">
    <text evidence="5">Belongs to the cysteine synthase/cystathionine beta-synthase family.</text>
</comment>
<dbReference type="Pfam" id="PF00291">
    <property type="entry name" value="PALP"/>
    <property type="match status" value="1"/>
</dbReference>
<dbReference type="GO" id="GO:0030170">
    <property type="term" value="F:pyridoxal phosphate binding"/>
    <property type="evidence" value="ECO:0007669"/>
    <property type="project" value="UniProtKB-ARBA"/>
</dbReference>
<evidence type="ECO:0000256" key="5">
    <source>
        <dbReference type="ARBA" id="ARBA00007103"/>
    </source>
</evidence>
<keyword evidence="9" id="KW-1017">Isopeptide bond</keyword>
<evidence type="ECO:0000256" key="19">
    <source>
        <dbReference type="ARBA" id="ARBA00023242"/>
    </source>
</evidence>
<dbReference type="FunFam" id="3.40.50.1100:FF:000118">
    <property type="entry name" value="Related to CYS4-cystathionine beta-synthase"/>
    <property type="match status" value="1"/>
</dbReference>
<dbReference type="InterPro" id="IPR046342">
    <property type="entry name" value="CBS_dom_sf"/>
</dbReference>
<evidence type="ECO:0000256" key="11">
    <source>
        <dbReference type="ARBA" id="ARBA00022605"/>
    </source>
</evidence>
<comment type="catalytic activity">
    <reaction evidence="24">
        <text>L-homocysteine + L-serine = L,L-cystathionine + H2O</text>
        <dbReference type="Rhea" id="RHEA:10112"/>
        <dbReference type="ChEBI" id="CHEBI:15377"/>
        <dbReference type="ChEBI" id="CHEBI:33384"/>
        <dbReference type="ChEBI" id="CHEBI:58161"/>
        <dbReference type="ChEBI" id="CHEBI:58199"/>
        <dbReference type="EC" id="4.2.1.22"/>
    </reaction>
</comment>
<comment type="cofactor">
    <cofactor evidence="1">
        <name>pyridoxal 5'-phosphate</name>
        <dbReference type="ChEBI" id="CHEBI:597326"/>
    </cofactor>
</comment>
<dbReference type="InterPro" id="IPR046353">
    <property type="entry name" value="CBS_C"/>
</dbReference>
<evidence type="ECO:0000256" key="1">
    <source>
        <dbReference type="ARBA" id="ARBA00001933"/>
    </source>
</evidence>
<feature type="region of interest" description="Disordered" evidence="27">
    <location>
        <begin position="509"/>
        <end position="530"/>
    </location>
</feature>
<feature type="compositionally biased region" description="Low complexity" evidence="27">
    <location>
        <begin position="673"/>
        <end position="684"/>
    </location>
</feature>
<evidence type="ECO:0000256" key="7">
    <source>
        <dbReference type="ARBA" id="ARBA00012041"/>
    </source>
</evidence>
<dbReference type="SUPFAM" id="SSF54631">
    <property type="entry name" value="CBS-domain pair"/>
    <property type="match status" value="1"/>
</dbReference>
<feature type="domain" description="CBS" evidence="29">
    <location>
        <begin position="380"/>
        <end position="437"/>
    </location>
</feature>
<accession>A0A9J6DNH9</accession>
<evidence type="ECO:0000313" key="31">
    <source>
        <dbReference type="Proteomes" id="UP000821866"/>
    </source>
</evidence>
<evidence type="ECO:0000256" key="21">
    <source>
        <dbReference type="ARBA" id="ARBA00030337"/>
    </source>
</evidence>
<proteinExistence type="inferred from homology"/>
<keyword evidence="18" id="KW-0456">Lyase</keyword>
<keyword evidence="31" id="KW-1185">Reference proteome</keyword>
<dbReference type="VEuPathDB" id="VectorBase:LOC119171605"/>
<dbReference type="InterPro" id="IPR001216">
    <property type="entry name" value="P-phosphate_BS"/>
</dbReference>
<feature type="region of interest" description="Disordered" evidence="27">
    <location>
        <begin position="642"/>
        <end position="707"/>
    </location>
</feature>
<keyword evidence="11" id="KW-0028">Amino-acid biosynthesis</keyword>
<dbReference type="InterPro" id="IPR000644">
    <property type="entry name" value="CBS_dom"/>
</dbReference>
<comment type="pathway">
    <text evidence="4">Amino-acid biosynthesis; L-cysteine biosynthesis; L-cysteine from L-homocysteine and L-serine: step 1/2.</text>
</comment>
<evidence type="ECO:0000256" key="23">
    <source>
        <dbReference type="ARBA" id="ARBA00045425"/>
    </source>
</evidence>
<dbReference type="InterPro" id="IPR001878">
    <property type="entry name" value="Znf_CCHC"/>
</dbReference>
<dbReference type="FunFam" id="3.10.580.10:FF:000014">
    <property type="entry name" value="Cystathionine beta-synthase"/>
    <property type="match status" value="1"/>
</dbReference>
<comment type="subcellular location">
    <subcellularLocation>
        <location evidence="3">Cytoplasm</location>
    </subcellularLocation>
    <subcellularLocation>
        <location evidence="2">Nucleus</location>
    </subcellularLocation>
</comment>
<dbReference type="InterPro" id="IPR050214">
    <property type="entry name" value="Cys_Synth/Cystath_Beta-Synth"/>
</dbReference>
<keyword evidence="25" id="KW-0862">Zinc</keyword>
<dbReference type="SUPFAM" id="SSF53686">
    <property type="entry name" value="Tryptophan synthase beta subunit-like PLP-dependent enzymes"/>
    <property type="match status" value="1"/>
</dbReference>
<dbReference type="Gene3D" id="3.40.50.1100">
    <property type="match status" value="2"/>
</dbReference>
<evidence type="ECO:0000256" key="9">
    <source>
        <dbReference type="ARBA" id="ARBA00022499"/>
    </source>
</evidence>
<evidence type="ECO:0000256" key="16">
    <source>
        <dbReference type="ARBA" id="ARBA00023004"/>
    </source>
</evidence>
<evidence type="ECO:0000256" key="10">
    <source>
        <dbReference type="ARBA" id="ARBA00022553"/>
    </source>
</evidence>
<organism evidence="30 31">
    <name type="scientific">Rhipicephalus microplus</name>
    <name type="common">Cattle tick</name>
    <name type="synonym">Boophilus microplus</name>
    <dbReference type="NCBI Taxonomy" id="6941"/>
    <lineage>
        <taxon>Eukaryota</taxon>
        <taxon>Metazoa</taxon>
        <taxon>Ecdysozoa</taxon>
        <taxon>Arthropoda</taxon>
        <taxon>Chelicerata</taxon>
        <taxon>Arachnida</taxon>
        <taxon>Acari</taxon>
        <taxon>Parasitiformes</taxon>
        <taxon>Ixodida</taxon>
        <taxon>Ixodoidea</taxon>
        <taxon>Ixodidae</taxon>
        <taxon>Rhipicephalinae</taxon>
        <taxon>Rhipicephalus</taxon>
        <taxon>Boophilus</taxon>
    </lineage>
</organism>
<dbReference type="CDD" id="cd04608">
    <property type="entry name" value="CBS_pair_CBS"/>
    <property type="match status" value="1"/>
</dbReference>
<dbReference type="GO" id="GO:0008270">
    <property type="term" value="F:zinc ion binding"/>
    <property type="evidence" value="ECO:0007669"/>
    <property type="project" value="UniProtKB-KW"/>
</dbReference>
<feature type="region of interest" description="Disordered" evidence="27">
    <location>
        <begin position="581"/>
        <end position="601"/>
    </location>
</feature>
<dbReference type="GO" id="GO:0005737">
    <property type="term" value="C:cytoplasm"/>
    <property type="evidence" value="ECO:0007669"/>
    <property type="project" value="UniProtKB-SubCell"/>
</dbReference>
<dbReference type="GO" id="GO:0004122">
    <property type="term" value="F:cystathionine beta-synthase activity"/>
    <property type="evidence" value="ECO:0007669"/>
    <property type="project" value="UniProtKB-EC"/>
</dbReference>
<comment type="function">
    <text evidence="23">Hydro-lyase catalyzing the first step of the transsulfuration pathway, where the hydroxyl group of L-serine is displaced by L-homocysteine in a beta-replacement reaction to form L-cystathionine, the precursor of L-cysteine. This catabolic route allows the elimination of L-methionine and the toxic metabolite L-homocysteine. Also involved in the production of hydrogen sulfide, a gasotransmitter with signaling and cytoprotective effects on neurons.</text>
</comment>
<evidence type="ECO:0000256" key="22">
    <source>
        <dbReference type="ARBA" id="ARBA00031579"/>
    </source>
</evidence>
<evidence type="ECO:0000256" key="13">
    <source>
        <dbReference type="ARBA" id="ARBA00022723"/>
    </source>
</evidence>
<dbReference type="Proteomes" id="UP000821866">
    <property type="component" value="Chromosome 6"/>
</dbReference>
<keyword evidence="12" id="KW-0349">Heme</keyword>
<evidence type="ECO:0000256" key="17">
    <source>
        <dbReference type="ARBA" id="ARBA00023122"/>
    </source>
</evidence>
<dbReference type="EMBL" id="JABSTU010000008">
    <property type="protein sequence ID" value="KAH8023596.1"/>
    <property type="molecule type" value="Genomic_DNA"/>
</dbReference>
<comment type="caution">
    <text evidence="30">The sequence shown here is derived from an EMBL/GenBank/DDBJ whole genome shotgun (WGS) entry which is preliminary data.</text>
</comment>
<dbReference type="FunFam" id="3.40.50.1100:FF:000003">
    <property type="entry name" value="Cystathionine beta-synthase"/>
    <property type="match status" value="1"/>
</dbReference>
<evidence type="ECO:0000256" key="25">
    <source>
        <dbReference type="PROSITE-ProRule" id="PRU00047"/>
    </source>
</evidence>
<evidence type="ECO:0000256" key="2">
    <source>
        <dbReference type="ARBA" id="ARBA00004123"/>
    </source>
</evidence>
<evidence type="ECO:0000256" key="4">
    <source>
        <dbReference type="ARBA" id="ARBA00005003"/>
    </source>
</evidence>
<feature type="domain" description="CCHC-type" evidence="28">
    <location>
        <begin position="620"/>
        <end position="635"/>
    </location>
</feature>
<feature type="compositionally biased region" description="Pro residues" evidence="27">
    <location>
        <begin position="648"/>
        <end position="662"/>
    </location>
</feature>
<reference evidence="30" key="2">
    <citation type="submission" date="2021-09" db="EMBL/GenBank/DDBJ databases">
        <authorList>
            <person name="Jia N."/>
            <person name="Wang J."/>
            <person name="Shi W."/>
            <person name="Du L."/>
            <person name="Sun Y."/>
            <person name="Zhan W."/>
            <person name="Jiang J."/>
            <person name="Wang Q."/>
            <person name="Zhang B."/>
            <person name="Ji P."/>
            <person name="Sakyi L.B."/>
            <person name="Cui X."/>
            <person name="Yuan T."/>
            <person name="Jiang B."/>
            <person name="Yang W."/>
            <person name="Lam T.T.-Y."/>
            <person name="Chang Q."/>
            <person name="Ding S."/>
            <person name="Wang X."/>
            <person name="Zhu J."/>
            <person name="Ruan X."/>
            <person name="Zhao L."/>
            <person name="Wei J."/>
            <person name="Que T."/>
            <person name="Du C."/>
            <person name="Cheng J."/>
            <person name="Dai P."/>
            <person name="Han X."/>
            <person name="Huang E."/>
            <person name="Gao Y."/>
            <person name="Liu J."/>
            <person name="Shao H."/>
            <person name="Ye R."/>
            <person name="Li L."/>
            <person name="Wei W."/>
            <person name="Wang X."/>
            <person name="Wang C."/>
            <person name="Huo Q."/>
            <person name="Li W."/>
            <person name="Guo W."/>
            <person name="Chen H."/>
            <person name="Chen S."/>
            <person name="Zhou L."/>
            <person name="Zhou L."/>
            <person name="Ni X."/>
            <person name="Tian J."/>
            <person name="Zhou Y."/>
            <person name="Sheng Y."/>
            <person name="Liu T."/>
            <person name="Pan Y."/>
            <person name="Xia L."/>
            <person name="Li J."/>
            <person name="Zhao F."/>
            <person name="Cao W."/>
        </authorList>
    </citation>
    <scope>NUCLEOTIDE SEQUENCE</scope>
    <source>
        <strain evidence="30">Rmic-2018</strain>
        <tissue evidence="30">Larvae</tissue>
    </source>
</reference>
<dbReference type="EC" id="4.2.1.22" evidence="7"/>